<comment type="similarity">
    <text evidence="1">Belongs to the CoA-transferase III family.</text>
</comment>
<evidence type="ECO:0000313" key="3">
    <source>
        <dbReference type="Proteomes" id="UP000183971"/>
    </source>
</evidence>
<dbReference type="Proteomes" id="UP000183971">
    <property type="component" value="Unassembled WGS sequence"/>
</dbReference>
<evidence type="ECO:0000256" key="1">
    <source>
        <dbReference type="ARBA" id="ARBA00008383"/>
    </source>
</evidence>
<comment type="caution">
    <text evidence="2">The sequence shown here is derived from an EMBL/GenBank/DDBJ whole genome shotgun (WGS) entry which is preliminary data.</text>
</comment>
<dbReference type="InterPro" id="IPR003673">
    <property type="entry name" value="CoA-Trfase_fam_III"/>
</dbReference>
<reference evidence="3" key="1">
    <citation type="journal article" date="2016" name="Genome Biol. Evol.">
        <title>Comparative 'omics' of the Fusarium fujikuroi species complex highlights differences in genetic potential and metabolite synthesis.</title>
        <authorList>
            <person name="Niehaus E.-M."/>
            <person name="Muensterkoetter M."/>
            <person name="Proctor R.H."/>
            <person name="Brown D.W."/>
            <person name="Sharon A."/>
            <person name="Idan Y."/>
            <person name="Oren-Young L."/>
            <person name="Sieber C.M."/>
            <person name="Novak O."/>
            <person name="Pencik A."/>
            <person name="Tarkowska D."/>
            <person name="Hromadova K."/>
            <person name="Freeman S."/>
            <person name="Maymon M."/>
            <person name="Elazar M."/>
            <person name="Youssef S.A."/>
            <person name="El-Shabrawy E.S.M."/>
            <person name="Shalaby A.B.A."/>
            <person name="Houterman P."/>
            <person name="Brock N.L."/>
            <person name="Burkhardt I."/>
            <person name="Tsavkelova E.A."/>
            <person name="Dickschat J.S."/>
            <person name="Galuszka P."/>
            <person name="Gueldener U."/>
            <person name="Tudzynski B."/>
        </authorList>
    </citation>
    <scope>NUCLEOTIDE SEQUENCE [LARGE SCALE GENOMIC DNA]</scope>
    <source>
        <strain evidence="3">ET1</strain>
    </source>
</reference>
<dbReference type="SUPFAM" id="SSF89796">
    <property type="entry name" value="CoA-transferase family III (CaiB/BaiF)"/>
    <property type="match status" value="2"/>
</dbReference>
<gene>
    <name evidence="2" type="ORF">FPRO_12418</name>
</gene>
<protein>
    <submittedName>
        <fullName evidence="2">Related to acyl-CoA transferases/carnitine dehydratase</fullName>
    </submittedName>
</protein>
<dbReference type="InterPro" id="IPR023606">
    <property type="entry name" value="CoA-Trfase_III_dom_1_sf"/>
</dbReference>
<dbReference type="GeneID" id="42057283"/>
<dbReference type="AlphaFoldDB" id="A0A1L7W938"/>
<dbReference type="RefSeq" id="XP_031089494.1">
    <property type="nucleotide sequence ID" value="XM_031224212.1"/>
</dbReference>
<dbReference type="EMBL" id="FJOF01000015">
    <property type="protein sequence ID" value="CZR48978.1"/>
    <property type="molecule type" value="Genomic_DNA"/>
</dbReference>
<dbReference type="Gene3D" id="3.40.50.10540">
    <property type="entry name" value="Crotonobetainyl-coa:carnitine coa-transferase, domain 1"/>
    <property type="match status" value="1"/>
</dbReference>
<dbReference type="GO" id="GO:0016740">
    <property type="term" value="F:transferase activity"/>
    <property type="evidence" value="ECO:0007669"/>
    <property type="project" value="UniProtKB-KW"/>
</dbReference>
<dbReference type="PANTHER" id="PTHR48229:SF2">
    <property type="entry name" value="CAIB_BAIF FAMILY PROTEIN"/>
    <property type="match status" value="1"/>
</dbReference>
<dbReference type="InterPro" id="IPR052985">
    <property type="entry name" value="CoA-trans_III_biosynth/detox"/>
</dbReference>
<name>A0A1L7W938_FUSPR</name>
<dbReference type="VEuPathDB" id="FungiDB:FPRO_12418"/>
<keyword evidence="3" id="KW-1185">Reference proteome</keyword>
<sequence length="579" mass="64623">MDDPEQFTLPYSVPAESRAILLESLIGNSLHSSLPAEAKEFAHHVRFEGSSLPCLPINWRFAESAASLKALEAVLINVLISRKYGQGPFPVTIDTDHAQLFFMSSLVIETNPDPASAIQPTPIRELTEKYSHYFPNRDLHQMASSPFRKAVTNIYKTKDNRFFHLHGSLNPDPSLEAIGFPSDNKEIQDIVSSFVPFMKRIAENDAETWDNLLGDKYKQAATICLSKEEYASSAQGQVNGKVGLYRVQRQDSRHAAGWWEPSKDTSVERPLAGLKVVDLTRVIAGPAIARGLAELGASIMRVTAPHLPDFSGLHPDLNWGKWNCSLDLRQEEDREKLRHLIQEADVVVNGYRPDALTKYGFGPAEVFSLIKDRKRGIIYIRENCFGWDGPLSHRSGWQPISDAHSGISMGFGRAMGLDEPVTPVFPNSDYCTGIAGTCAILEALVDQSESGGSYLIDTSLNYYNQWLAQSVGEYPKPVWDHVWSQTGHEVFRHYHSMNHTIPRFIQKMKQDGTLLNPRFFEMRESAALGGLVFRTPKAVLRFPPGTVKLGYNVGTRGNGVDEPRWPSDLGTEIVSNVSR</sequence>
<dbReference type="Pfam" id="PF02515">
    <property type="entry name" value="CoA_transf_3"/>
    <property type="match status" value="1"/>
</dbReference>
<dbReference type="PANTHER" id="PTHR48229">
    <property type="entry name" value="CAIB/BAIF FAMILY ENZYME (AFU_ORTHOLOGUE AFUA_1G05360)-RELATED"/>
    <property type="match status" value="1"/>
</dbReference>
<proteinExistence type="inferred from homology"/>
<accession>A0A1L7W938</accession>
<evidence type="ECO:0000313" key="2">
    <source>
        <dbReference type="EMBL" id="CZR48978.1"/>
    </source>
</evidence>
<organism evidence="2 3">
    <name type="scientific">Fusarium proliferatum (strain ET1)</name>
    <name type="common">Orchid endophyte fungus</name>
    <dbReference type="NCBI Taxonomy" id="1227346"/>
    <lineage>
        <taxon>Eukaryota</taxon>
        <taxon>Fungi</taxon>
        <taxon>Dikarya</taxon>
        <taxon>Ascomycota</taxon>
        <taxon>Pezizomycotina</taxon>
        <taxon>Sordariomycetes</taxon>
        <taxon>Hypocreomycetidae</taxon>
        <taxon>Hypocreales</taxon>
        <taxon>Nectriaceae</taxon>
        <taxon>Fusarium</taxon>
        <taxon>Fusarium fujikuroi species complex</taxon>
    </lineage>
</organism>
<keyword evidence="2" id="KW-0808">Transferase</keyword>